<evidence type="ECO:0000256" key="6">
    <source>
        <dbReference type="ARBA" id="ARBA00022801"/>
    </source>
</evidence>
<evidence type="ECO:0000256" key="12">
    <source>
        <dbReference type="SAM" id="MobiDB-lite"/>
    </source>
</evidence>
<evidence type="ECO:0000313" key="14">
    <source>
        <dbReference type="Proteomes" id="UP000203112"/>
    </source>
</evidence>
<evidence type="ECO:0000256" key="4">
    <source>
        <dbReference type="ARBA" id="ARBA00022759"/>
    </source>
</evidence>
<dbReference type="GO" id="GO:0003677">
    <property type="term" value="F:DNA binding"/>
    <property type="evidence" value="ECO:0007669"/>
    <property type="project" value="UniProtKB-KW"/>
</dbReference>
<dbReference type="GO" id="GO:0006310">
    <property type="term" value="P:DNA recombination"/>
    <property type="evidence" value="ECO:0007669"/>
    <property type="project" value="UniProtKB-KW"/>
</dbReference>
<protein>
    <submittedName>
        <fullName evidence="13">Holliday junction resolvase</fullName>
    </submittedName>
</protein>
<reference evidence="13 14" key="1">
    <citation type="submission" date="2012-12" db="EMBL/GenBank/DDBJ databases">
        <authorList>
            <person name="Sencilo A."/>
            <person name="Jacobs-Sera D."/>
            <person name="Russell D.A."/>
            <person name="Ko C."/>
            <person name="Atanasova N."/>
            <person name="Osterlund E."/>
            <person name="Oksanen H.M."/>
            <person name="Bamford D.H."/>
            <person name="Hatfull G.F."/>
            <person name="Roine E."/>
            <person name="Hendrix R.W."/>
        </authorList>
    </citation>
    <scope>NUCLEOTIDE SEQUENCE [LARGE SCALE GENOMIC DNA]</scope>
</reference>
<evidence type="ECO:0000256" key="7">
    <source>
        <dbReference type="ARBA" id="ARBA00022842"/>
    </source>
</evidence>
<accession>R4TG75</accession>
<evidence type="ECO:0000256" key="1">
    <source>
        <dbReference type="ARBA" id="ARBA00001946"/>
    </source>
</evidence>
<dbReference type="InterPro" id="IPR011335">
    <property type="entry name" value="Restrct_endonuc-II-like"/>
</dbReference>
<dbReference type="PANTHER" id="PTHR39651:SF1">
    <property type="entry name" value="HOLLIDAY JUNCTION RESOLVASE HJC"/>
    <property type="match status" value="1"/>
</dbReference>
<evidence type="ECO:0000256" key="11">
    <source>
        <dbReference type="ARBA" id="ARBA00029354"/>
    </source>
</evidence>
<comment type="catalytic activity">
    <reaction evidence="11">
        <text>Endonucleolytic cleavage at a junction such as a reciprocal single-stranded crossover between two homologous DNA duplexes (Holliday junction).</text>
        <dbReference type="EC" id="3.1.21.10"/>
    </reaction>
</comment>
<keyword evidence="10" id="KW-0234">DNA repair</keyword>
<keyword evidence="9" id="KW-0233">DNA recombination</keyword>
<dbReference type="GO" id="GO:0008821">
    <property type="term" value="F:crossover junction DNA endonuclease activity"/>
    <property type="evidence" value="ECO:0007669"/>
    <property type="project" value="UniProtKB-EC"/>
</dbReference>
<dbReference type="Pfam" id="PF01870">
    <property type="entry name" value="Hjc"/>
    <property type="match status" value="1"/>
</dbReference>
<dbReference type="NCBIfam" id="NF040854">
    <property type="entry name" value="Hol_resolv_Hjc"/>
    <property type="match status" value="1"/>
</dbReference>
<evidence type="ECO:0000256" key="5">
    <source>
        <dbReference type="ARBA" id="ARBA00022763"/>
    </source>
</evidence>
<evidence type="ECO:0000313" key="13">
    <source>
        <dbReference type="EMBL" id="AGM11231.1"/>
    </source>
</evidence>
<dbReference type="SUPFAM" id="SSF52980">
    <property type="entry name" value="Restriction endonuclease-like"/>
    <property type="match status" value="1"/>
</dbReference>
<dbReference type="InterPro" id="IPR011856">
    <property type="entry name" value="tRNA_endonuc-like_dom_sf"/>
</dbReference>
<dbReference type="Proteomes" id="UP000203112">
    <property type="component" value="Segment"/>
</dbReference>
<name>R4TG75_9CAUD</name>
<dbReference type="KEGG" id="vg:16194306"/>
<keyword evidence="2" id="KW-0540">Nuclease</keyword>
<dbReference type="InterPro" id="IPR014428">
    <property type="entry name" value="Hjc_arc"/>
</dbReference>
<evidence type="ECO:0000256" key="10">
    <source>
        <dbReference type="ARBA" id="ARBA00023204"/>
    </source>
</evidence>
<dbReference type="EMBL" id="KC292024">
    <property type="protein sequence ID" value="AGM11231.1"/>
    <property type="molecule type" value="Genomic_DNA"/>
</dbReference>
<organism evidence="13 14">
    <name type="scientific">Haloarcula hispanica tailed virus 2</name>
    <dbReference type="NCBI Taxonomy" id="1273751"/>
    <lineage>
        <taxon>Viruses</taxon>
        <taxon>Duplodnaviria</taxon>
        <taxon>Heunggongvirae</taxon>
        <taxon>Uroviricota</taxon>
        <taxon>Caudoviricetes</taxon>
        <taxon>Saparoviridae</taxon>
        <taxon>Halohivirus</taxon>
        <taxon>Halohivirus suolae</taxon>
        <taxon>Halohivirus HHTV2</taxon>
    </lineage>
</organism>
<feature type="region of interest" description="Disordered" evidence="12">
    <location>
        <begin position="1"/>
        <end position="39"/>
    </location>
</feature>
<keyword evidence="3" id="KW-0479">Metal-binding</keyword>
<feature type="compositionally biased region" description="Basic and acidic residues" evidence="12">
    <location>
        <begin position="1"/>
        <end position="20"/>
    </location>
</feature>
<dbReference type="Gene3D" id="3.40.1350.10">
    <property type="match status" value="1"/>
</dbReference>
<proteinExistence type="predicted"/>
<evidence type="ECO:0000256" key="8">
    <source>
        <dbReference type="ARBA" id="ARBA00023125"/>
    </source>
</evidence>
<dbReference type="PANTHER" id="PTHR39651">
    <property type="entry name" value="HOLLIDAY JUNCTION RESOLVASE HJC"/>
    <property type="match status" value="1"/>
</dbReference>
<evidence type="ECO:0000256" key="3">
    <source>
        <dbReference type="ARBA" id="ARBA00022723"/>
    </source>
</evidence>
<dbReference type="RefSeq" id="YP_008060375.1">
    <property type="nucleotide sequence ID" value="NC_021340.1"/>
</dbReference>
<evidence type="ECO:0000256" key="2">
    <source>
        <dbReference type="ARBA" id="ARBA00022722"/>
    </source>
</evidence>
<dbReference type="GeneID" id="16194306"/>
<dbReference type="InterPro" id="IPR002732">
    <property type="entry name" value="Hjc"/>
</dbReference>
<comment type="cofactor">
    <cofactor evidence="1">
        <name>Mg(2+)</name>
        <dbReference type="ChEBI" id="CHEBI:18420"/>
    </cofactor>
</comment>
<dbReference type="PIRSF" id="PIRSF004985">
    <property type="entry name" value="Hlld_jn_rslvs_ar"/>
    <property type="match status" value="1"/>
</dbReference>
<dbReference type="OrthoDB" id="35245at10239"/>
<dbReference type="GO" id="GO:0006281">
    <property type="term" value="P:DNA repair"/>
    <property type="evidence" value="ECO:0007669"/>
    <property type="project" value="UniProtKB-KW"/>
</dbReference>
<keyword evidence="7" id="KW-0460">Magnesium</keyword>
<keyword evidence="5" id="KW-0227">DNA damage</keyword>
<keyword evidence="6" id="KW-0378">Hydrolase</keyword>
<sequence>MGKGSGGERETVNRLEDEMGWRALRAPGSGSGTDRDRPDVLAGRDGRVVMFEVKTSSGKPVYVGREEVEALQRYAEDFGAEAYIAVRWKSNQIRDTTIYVCEPTEMHQTEKFYRAKYEDCVEKDAWRALSEVCG</sequence>
<keyword evidence="8" id="KW-0238">DNA-binding</keyword>
<dbReference type="GO" id="GO:0046872">
    <property type="term" value="F:metal ion binding"/>
    <property type="evidence" value="ECO:0007669"/>
    <property type="project" value="UniProtKB-KW"/>
</dbReference>
<keyword evidence="14" id="KW-1185">Reference proteome</keyword>
<evidence type="ECO:0000256" key="9">
    <source>
        <dbReference type="ARBA" id="ARBA00023172"/>
    </source>
</evidence>
<keyword evidence="4" id="KW-0255">Endonuclease</keyword>
<gene>
    <name evidence="13" type="primary">66</name>
    <name evidence="13" type="ORF">HHTV2_66</name>
</gene>